<evidence type="ECO:0000256" key="6">
    <source>
        <dbReference type="SAM" id="MobiDB-lite"/>
    </source>
</evidence>
<feature type="compositionally biased region" description="Polar residues" evidence="6">
    <location>
        <begin position="579"/>
        <end position="593"/>
    </location>
</feature>
<keyword evidence="5 7" id="KW-0472">Membrane</keyword>
<comment type="subcellular location">
    <subcellularLocation>
        <location evidence="1">Membrane</location>
        <topology evidence="1">Multi-pass membrane protein</topology>
    </subcellularLocation>
</comment>
<protein>
    <submittedName>
        <fullName evidence="8">Piso0_002339 protein</fullName>
    </submittedName>
</protein>
<feature type="transmembrane region" description="Helical" evidence="7">
    <location>
        <begin position="466"/>
        <end position="491"/>
    </location>
</feature>
<dbReference type="OrthoDB" id="5376140at2759"/>
<dbReference type="eggNOG" id="KOG2490">
    <property type="taxonomic scope" value="Eukaryota"/>
</dbReference>
<evidence type="ECO:0000256" key="2">
    <source>
        <dbReference type="ARBA" id="ARBA00008803"/>
    </source>
</evidence>
<evidence type="ECO:0000256" key="1">
    <source>
        <dbReference type="ARBA" id="ARBA00004141"/>
    </source>
</evidence>
<dbReference type="OMA" id="YHDVRGQ"/>
<dbReference type="HOGENOM" id="CLU_003655_1_1_1"/>
<feature type="region of interest" description="Disordered" evidence="6">
    <location>
        <begin position="1"/>
        <end position="24"/>
    </location>
</feature>
<evidence type="ECO:0000256" key="4">
    <source>
        <dbReference type="ARBA" id="ARBA00022989"/>
    </source>
</evidence>
<keyword evidence="3 7" id="KW-0812">Transmembrane</keyword>
<dbReference type="EMBL" id="FO082051">
    <property type="protein sequence ID" value="CCE81676.1"/>
    <property type="molecule type" value="Genomic_DNA"/>
</dbReference>
<feature type="transmembrane region" description="Helical" evidence="7">
    <location>
        <begin position="245"/>
        <end position="264"/>
    </location>
</feature>
<dbReference type="PANTHER" id="PTHR13317">
    <property type="entry name" value="TRANSMEMBRANE ANTERIOR POSTERIOR TRANSFORMATION PROTEIN 1 HOMOLOG"/>
    <property type="match status" value="1"/>
</dbReference>
<feature type="compositionally biased region" description="Basic residues" evidence="6">
    <location>
        <begin position="1"/>
        <end position="14"/>
    </location>
</feature>
<sequence length="664" mass="75762">MSRSRSGSRSRSRSRSGTGRYRMNLAGTKRARPSTINSIIGFLFSGGYQRHKIFHRDNIFSLYRLLKLELNLPSNDNKEPDDSKVSEQFQSSYEQICNLAEIPLLLEKYMVFGLLVCLNSLLTILTLVPLKLSVIFYQIGHEICTRKIYKERIDWDSTTKRLQWVKRDIITITISILALGILSMSRMDISRMYHDIRGQEDIKLYVTFGVLEVADKLCSSLGQDLMNILYQLPVLPLSSSSIIKFTTFFVLSVLYLAFHAYILIYQTVSLNVAANSYSNALLTLLLSNQFAELKGSVFKKFDREGLFQISMADLAERFQLSLMLGSIALRNLLQVNTIHSGVIPNSWKSWNNWFGAIYGPSTVVLGSEILVDWLKHCYITKFNKVRPRVYNNFLNVLSLDFLEVFKAVSDSDVESNTYELTDYILLTRRIGLPLLASIVCCIRMASTDFRQILLPSTSNSFIFSLVVNSTLICLSFSFLVFIRLILSLVLVKWALRIKNQQQEYQEMLRQIELDKTIDLDNTLSSLDVKLSEEVSSDNADSRPLKLDLDSEMSNIANTTSSSPLVDKRRYLKDLDVNRASETPSPDSQSSPINFTFLPGSPNTHTSSINPSTRNYLFNVGEDIPPTPEEKRNRQMTDKRSNALQDKEEGLAEVNRYEMSSKRIW</sequence>
<keyword evidence="9" id="KW-1185">Reference proteome</keyword>
<gene>
    <name evidence="8" type="primary">Piso0_002339</name>
    <name evidence="8" type="ORF">GNLVRS01_PISO0I08060g</name>
</gene>
<feature type="compositionally biased region" description="Polar residues" evidence="6">
    <location>
        <begin position="600"/>
        <end position="615"/>
    </location>
</feature>
<evidence type="ECO:0000313" key="8">
    <source>
        <dbReference type="EMBL" id="CCE81676.1"/>
    </source>
</evidence>
<proteinExistence type="inferred from homology"/>
<feature type="compositionally biased region" description="Basic and acidic residues" evidence="6">
    <location>
        <begin position="627"/>
        <end position="651"/>
    </location>
</feature>
<dbReference type="InterPro" id="IPR008010">
    <property type="entry name" value="Tatp1"/>
</dbReference>
<dbReference type="PANTHER" id="PTHR13317:SF4">
    <property type="entry name" value="TRANSMEMBRANE ANTERIOR POSTERIOR TRANSFORMATION PROTEIN 1 HOMOLOG"/>
    <property type="match status" value="1"/>
</dbReference>
<dbReference type="FunCoup" id="G8YES7">
    <property type="interactions" value="461"/>
</dbReference>
<dbReference type="InParanoid" id="G8YES7"/>
<dbReference type="GO" id="GO:0005789">
    <property type="term" value="C:endoplasmic reticulum membrane"/>
    <property type="evidence" value="ECO:0007669"/>
    <property type="project" value="TreeGrafter"/>
</dbReference>
<dbReference type="AlphaFoldDB" id="G8YES7"/>
<accession>G8YES7</accession>
<comment type="similarity">
    <text evidence="2">Belongs to the TAPT1 family.</text>
</comment>
<feature type="transmembrane region" description="Helical" evidence="7">
    <location>
        <begin position="169"/>
        <end position="187"/>
    </location>
</feature>
<reference evidence="8 9" key="1">
    <citation type="journal article" date="2012" name="G3 (Bethesda)">
        <title>Pichia sorbitophila, an interspecies yeast hybrid reveals early steps of genome resolution following polyploidization.</title>
        <authorList>
            <person name="Leh Louis V."/>
            <person name="Despons L."/>
            <person name="Friedrich A."/>
            <person name="Martin T."/>
            <person name="Durrens P."/>
            <person name="Casaregola S."/>
            <person name="Neuveglise C."/>
            <person name="Fairhead C."/>
            <person name="Marck C."/>
            <person name="Cruz J.A."/>
            <person name="Straub M.L."/>
            <person name="Kugler V."/>
            <person name="Sacerdot C."/>
            <person name="Uzunov Z."/>
            <person name="Thierry A."/>
            <person name="Weiss S."/>
            <person name="Bleykasten C."/>
            <person name="De Montigny J."/>
            <person name="Jacques N."/>
            <person name="Jung P."/>
            <person name="Lemaire M."/>
            <person name="Mallet S."/>
            <person name="Morel G."/>
            <person name="Richard G.F."/>
            <person name="Sarkar A."/>
            <person name="Savel G."/>
            <person name="Schacherer J."/>
            <person name="Seret M.L."/>
            <person name="Talla E."/>
            <person name="Samson G."/>
            <person name="Jubin C."/>
            <person name="Poulain J."/>
            <person name="Vacherie B."/>
            <person name="Barbe V."/>
            <person name="Pelletier E."/>
            <person name="Sherman D.J."/>
            <person name="Westhof E."/>
            <person name="Weissenbach J."/>
            <person name="Baret P.V."/>
            <person name="Wincker P."/>
            <person name="Gaillardin C."/>
            <person name="Dujon B."/>
            <person name="Souciet J.L."/>
        </authorList>
    </citation>
    <scope>NUCLEOTIDE SEQUENCE [LARGE SCALE GENOMIC DNA]</scope>
    <source>
        <strain evidence="9">ATCC MYA-4447 / BCRC 22081 / CBS 7064 / NBRC 10061 / NRRL Y-12695</strain>
    </source>
</reference>
<dbReference type="Pfam" id="PF05346">
    <property type="entry name" value="DUF747"/>
    <property type="match status" value="1"/>
</dbReference>
<evidence type="ECO:0000256" key="7">
    <source>
        <dbReference type="SAM" id="Phobius"/>
    </source>
</evidence>
<name>G8YES7_PICSO</name>
<feature type="transmembrane region" description="Helical" evidence="7">
    <location>
        <begin position="109"/>
        <end position="128"/>
    </location>
</feature>
<keyword evidence="4 7" id="KW-1133">Transmembrane helix</keyword>
<organism evidence="8 9">
    <name type="scientific">Pichia sorbitophila (strain ATCC MYA-4447 / BCRC 22081 / CBS 7064 / NBRC 10061 / NRRL Y-12695)</name>
    <name type="common">Hybrid yeast</name>
    <dbReference type="NCBI Taxonomy" id="559304"/>
    <lineage>
        <taxon>Eukaryota</taxon>
        <taxon>Fungi</taxon>
        <taxon>Dikarya</taxon>
        <taxon>Ascomycota</taxon>
        <taxon>Saccharomycotina</taxon>
        <taxon>Pichiomycetes</taxon>
        <taxon>Debaryomycetaceae</taxon>
        <taxon>Millerozyma</taxon>
    </lineage>
</organism>
<evidence type="ECO:0000256" key="3">
    <source>
        <dbReference type="ARBA" id="ARBA00022692"/>
    </source>
</evidence>
<evidence type="ECO:0000313" key="9">
    <source>
        <dbReference type="Proteomes" id="UP000005222"/>
    </source>
</evidence>
<feature type="region of interest" description="Disordered" evidence="6">
    <location>
        <begin position="578"/>
        <end position="651"/>
    </location>
</feature>
<evidence type="ECO:0000256" key="5">
    <source>
        <dbReference type="ARBA" id="ARBA00023136"/>
    </source>
</evidence>
<dbReference type="Proteomes" id="UP000005222">
    <property type="component" value="Chromosome I"/>
</dbReference>